<dbReference type="AlphaFoldDB" id="A0A454CW66"/>
<organism evidence="2 3">
    <name type="scientific">Vibrio harveyi</name>
    <name type="common">Beneckea harveyi</name>
    <dbReference type="NCBI Taxonomy" id="669"/>
    <lineage>
        <taxon>Bacteria</taxon>
        <taxon>Pseudomonadati</taxon>
        <taxon>Pseudomonadota</taxon>
        <taxon>Gammaproteobacteria</taxon>
        <taxon>Vibrionales</taxon>
        <taxon>Vibrionaceae</taxon>
        <taxon>Vibrio</taxon>
    </lineage>
</organism>
<accession>A0A454CW66</accession>
<feature type="region of interest" description="Disordered" evidence="1">
    <location>
        <begin position="1"/>
        <end position="27"/>
    </location>
</feature>
<evidence type="ECO:0000313" key="3">
    <source>
        <dbReference type="Proteomes" id="UP000008367"/>
    </source>
</evidence>
<comment type="caution">
    <text evidence="2">The sequence shown here is derived from an EMBL/GenBank/DDBJ whole genome shotgun (WGS) entry which is preliminary data.</text>
</comment>
<evidence type="ECO:0000256" key="1">
    <source>
        <dbReference type="SAM" id="MobiDB-lite"/>
    </source>
</evidence>
<reference evidence="2 3" key="1">
    <citation type="submission" date="2012-10" db="EMBL/GenBank/DDBJ databases">
        <title>Genome sequence of Vibrio Cholerae HENC-02.</title>
        <authorList>
            <person name="Eppinger M."/>
            <person name="Hasan N.A."/>
            <person name="Sengamalay N."/>
            <person name="Hine E."/>
            <person name="Su Q."/>
            <person name="Daugherty S.C."/>
            <person name="Young S."/>
            <person name="Sadzewicz L."/>
            <person name="Tallon L."/>
            <person name="Cebula T.A."/>
            <person name="Ravel J."/>
            <person name="Colwell R.R."/>
        </authorList>
    </citation>
    <scope>NUCLEOTIDE SEQUENCE [LARGE SCALE GENOMIC DNA]</scope>
    <source>
        <strain evidence="2 3">HENC-02</strain>
    </source>
</reference>
<sequence>MAAKPNESSNFRSVRPTSLALPLKPSS</sequence>
<dbReference type="Proteomes" id="UP000008367">
    <property type="component" value="Unassembled WGS sequence"/>
</dbReference>
<evidence type="ECO:0000313" key="2">
    <source>
        <dbReference type="EMBL" id="EKM30622.1"/>
    </source>
</evidence>
<feature type="compositionally biased region" description="Polar residues" evidence="1">
    <location>
        <begin position="1"/>
        <end position="16"/>
    </location>
</feature>
<proteinExistence type="predicted"/>
<gene>
    <name evidence="2" type="ORF">VCHENC02_3662A</name>
</gene>
<protein>
    <submittedName>
        <fullName evidence="2">Uncharacterized protein</fullName>
    </submittedName>
</protein>
<feature type="non-terminal residue" evidence="2">
    <location>
        <position position="27"/>
    </location>
</feature>
<dbReference type="EMBL" id="AJSR01001566">
    <property type="protein sequence ID" value="EKM30622.1"/>
    <property type="molecule type" value="Genomic_DNA"/>
</dbReference>
<name>A0A454CW66_VIBHA</name>